<evidence type="ECO:0000256" key="1">
    <source>
        <dbReference type="SAM" id="MobiDB-lite"/>
    </source>
</evidence>
<keyword evidence="3" id="KW-1185">Reference proteome</keyword>
<evidence type="ECO:0000313" key="2">
    <source>
        <dbReference type="EMBL" id="GEO87538.1"/>
    </source>
</evidence>
<dbReference type="AlphaFoldDB" id="A0A512HQ04"/>
<feature type="region of interest" description="Disordered" evidence="1">
    <location>
        <begin position="104"/>
        <end position="124"/>
    </location>
</feature>
<accession>A0A512HQ04</accession>
<proteinExistence type="predicted"/>
<organism evidence="2 3">
    <name type="scientific">Ciceribacter naphthalenivorans</name>
    <dbReference type="NCBI Taxonomy" id="1118451"/>
    <lineage>
        <taxon>Bacteria</taxon>
        <taxon>Pseudomonadati</taxon>
        <taxon>Pseudomonadota</taxon>
        <taxon>Alphaproteobacteria</taxon>
        <taxon>Hyphomicrobiales</taxon>
        <taxon>Rhizobiaceae</taxon>
        <taxon>Ciceribacter</taxon>
    </lineage>
</organism>
<name>A0A512HQ04_9HYPH</name>
<gene>
    <name evidence="2" type="ORF">RNA01_44700</name>
</gene>
<reference evidence="2 3" key="1">
    <citation type="submission" date="2019-07" db="EMBL/GenBank/DDBJ databases">
        <title>Whole genome shotgun sequence of Rhizobium naphthalenivorans NBRC 107585.</title>
        <authorList>
            <person name="Hosoyama A."/>
            <person name="Uohara A."/>
            <person name="Ohji S."/>
            <person name="Ichikawa N."/>
        </authorList>
    </citation>
    <scope>NUCLEOTIDE SEQUENCE [LARGE SCALE GENOMIC DNA]</scope>
    <source>
        <strain evidence="2 3">NBRC 107585</strain>
    </source>
</reference>
<evidence type="ECO:0000313" key="3">
    <source>
        <dbReference type="Proteomes" id="UP000321717"/>
    </source>
</evidence>
<evidence type="ECO:0008006" key="4">
    <source>
        <dbReference type="Google" id="ProtNLM"/>
    </source>
</evidence>
<protein>
    <recommendedName>
        <fullName evidence="4">SHOCT domain-containing protein</fullName>
    </recommendedName>
</protein>
<comment type="caution">
    <text evidence="2">The sequence shown here is derived from an EMBL/GenBank/DDBJ whole genome shotgun (WGS) entry which is preliminary data.</text>
</comment>
<dbReference type="EMBL" id="BJZP01000050">
    <property type="protein sequence ID" value="GEO87538.1"/>
    <property type="molecule type" value="Genomic_DNA"/>
</dbReference>
<sequence length="124" mass="13588">MIALLNFFAGGTGLGWFGSLIWACGAVHKSETGSDGGESGLNLFVNDPQIVRLENLGPDAEAHDDPAEQLVRLKQLHDQGVISLDELNELRKPWLSRLCDTQELGMPLSNPRSSQQRATYGDQR</sequence>
<dbReference type="Proteomes" id="UP000321717">
    <property type="component" value="Unassembled WGS sequence"/>
</dbReference>